<dbReference type="EMBL" id="CZAF01000005">
    <property type="protein sequence ID" value="CUO92211.1"/>
    <property type="molecule type" value="Genomic_DNA"/>
</dbReference>
<proteinExistence type="predicted"/>
<name>A0A174RWI9_BACUN</name>
<gene>
    <name evidence="1" type="ORF">ERS852462_02034</name>
</gene>
<sequence length="33" mass="4142">MTKKNRKYLSKNNKKNAFYDKYTESKHFKRENT</sequence>
<reference evidence="1 2" key="1">
    <citation type="submission" date="2015-09" db="EMBL/GenBank/DDBJ databases">
        <authorList>
            <consortium name="Pathogen Informatics"/>
        </authorList>
    </citation>
    <scope>NUCLEOTIDE SEQUENCE [LARGE SCALE GENOMIC DNA]</scope>
    <source>
        <strain evidence="1 2">2789STDY5834847</strain>
    </source>
</reference>
<evidence type="ECO:0000313" key="2">
    <source>
        <dbReference type="Proteomes" id="UP000095614"/>
    </source>
</evidence>
<evidence type="ECO:0000313" key="1">
    <source>
        <dbReference type="EMBL" id="CUO92211.1"/>
    </source>
</evidence>
<accession>A0A174RWI9</accession>
<dbReference type="Proteomes" id="UP000095614">
    <property type="component" value="Unassembled WGS sequence"/>
</dbReference>
<organism evidence="1 2">
    <name type="scientific">Bacteroides uniformis</name>
    <dbReference type="NCBI Taxonomy" id="820"/>
    <lineage>
        <taxon>Bacteria</taxon>
        <taxon>Pseudomonadati</taxon>
        <taxon>Bacteroidota</taxon>
        <taxon>Bacteroidia</taxon>
        <taxon>Bacteroidales</taxon>
        <taxon>Bacteroidaceae</taxon>
        <taxon>Bacteroides</taxon>
    </lineage>
</organism>
<protein>
    <submittedName>
        <fullName evidence="1">Uncharacterized protein</fullName>
    </submittedName>
</protein>
<dbReference type="AlphaFoldDB" id="A0A174RWI9"/>